<evidence type="ECO:0000256" key="6">
    <source>
        <dbReference type="ARBA" id="ARBA00023157"/>
    </source>
</evidence>
<protein>
    <submittedName>
        <fullName evidence="8">FAM3 metabolism regulating signaling molecule A</fullName>
    </submittedName>
</protein>
<keyword evidence="3" id="KW-0964">Secreted</keyword>
<evidence type="ECO:0000256" key="2">
    <source>
        <dbReference type="ARBA" id="ARBA00010905"/>
    </source>
</evidence>
<evidence type="ECO:0000259" key="7">
    <source>
        <dbReference type="Pfam" id="PF15711"/>
    </source>
</evidence>
<evidence type="ECO:0000256" key="4">
    <source>
        <dbReference type="ARBA" id="ARBA00022729"/>
    </source>
</evidence>
<evidence type="ECO:0000256" key="3">
    <source>
        <dbReference type="ARBA" id="ARBA00022525"/>
    </source>
</evidence>
<comment type="subcellular location">
    <subcellularLocation>
        <location evidence="1">Secreted</location>
    </subcellularLocation>
</comment>
<dbReference type="GO" id="GO:0030246">
    <property type="term" value="F:carbohydrate binding"/>
    <property type="evidence" value="ECO:0007669"/>
    <property type="project" value="UniProtKB-KW"/>
</dbReference>
<evidence type="ECO:0000313" key="8">
    <source>
        <dbReference type="Ensembl" id="ENSEBUP00000022061.1"/>
    </source>
</evidence>
<dbReference type="InterPro" id="IPR039475">
    <property type="entry name" value="ILEI_FAM3C"/>
</dbReference>
<dbReference type="InterPro" id="IPR039477">
    <property type="entry name" value="ILEI/PANDER_dom"/>
</dbReference>
<keyword evidence="6" id="KW-1015">Disulfide bond</keyword>
<dbReference type="AlphaFoldDB" id="A0A8C4WZD7"/>
<proteinExistence type="inferred from homology"/>
<dbReference type="Proteomes" id="UP000694388">
    <property type="component" value="Unplaced"/>
</dbReference>
<feature type="domain" description="ILEI/PANDER" evidence="7">
    <location>
        <begin position="102"/>
        <end position="212"/>
    </location>
</feature>
<reference evidence="8" key="2">
    <citation type="submission" date="2025-09" db="UniProtKB">
        <authorList>
            <consortium name="Ensembl"/>
        </authorList>
    </citation>
    <scope>IDENTIFICATION</scope>
</reference>
<name>A0A8C4WZD7_EPTBU</name>
<dbReference type="OMA" id="TWFIVQT"/>
<dbReference type="GeneTree" id="ENSGT00950000183004"/>
<dbReference type="PROSITE" id="PS52031">
    <property type="entry name" value="GG_LECTIN"/>
    <property type="match status" value="1"/>
</dbReference>
<dbReference type="Pfam" id="PF15711">
    <property type="entry name" value="ILEI"/>
    <property type="match status" value="1"/>
</dbReference>
<evidence type="ECO:0000256" key="5">
    <source>
        <dbReference type="ARBA" id="ARBA00022734"/>
    </source>
</evidence>
<keyword evidence="4" id="KW-0732">Signal</keyword>
<keyword evidence="9" id="KW-1185">Reference proteome</keyword>
<keyword evidence="5" id="KW-0430">Lectin</keyword>
<dbReference type="CDD" id="cd13940">
    <property type="entry name" value="ILEI_FAM3C"/>
    <property type="match status" value="1"/>
</dbReference>
<evidence type="ECO:0000313" key="9">
    <source>
        <dbReference type="Proteomes" id="UP000694388"/>
    </source>
</evidence>
<evidence type="ECO:0000256" key="1">
    <source>
        <dbReference type="ARBA" id="ARBA00004613"/>
    </source>
</evidence>
<reference evidence="8" key="1">
    <citation type="submission" date="2025-08" db="UniProtKB">
        <authorList>
            <consortium name="Ensembl"/>
        </authorList>
    </citation>
    <scope>IDENTIFICATION</scope>
</reference>
<organism evidence="8 9">
    <name type="scientific">Eptatretus burgeri</name>
    <name type="common">Inshore hagfish</name>
    <dbReference type="NCBI Taxonomy" id="7764"/>
    <lineage>
        <taxon>Eukaryota</taxon>
        <taxon>Metazoa</taxon>
        <taxon>Chordata</taxon>
        <taxon>Craniata</taxon>
        <taxon>Vertebrata</taxon>
        <taxon>Cyclostomata</taxon>
        <taxon>Myxini</taxon>
        <taxon>Myxiniformes</taxon>
        <taxon>Myxinidae</taxon>
        <taxon>Eptatretinae</taxon>
        <taxon>Eptatretus</taxon>
    </lineage>
</organism>
<accession>A0A8C4WZD7</accession>
<dbReference type="InterPro" id="IPR039220">
    <property type="entry name" value="FAM3"/>
</dbReference>
<dbReference type="GO" id="GO:0005576">
    <property type="term" value="C:extracellular region"/>
    <property type="evidence" value="ECO:0007669"/>
    <property type="project" value="UniProtKB-SubCell"/>
</dbReference>
<sequence>MRFTGAVRFGVLAATAVLTWYITSQLLNLQLDENFRNLVGFQDQEAITSSSVPKHFKCGLISTCPLNHFVFRVVSGAASVVGPSICFEDTILMNSVKNNVGRGLNIALLNGVTGTLLDTQTFDMWGGGQTCGVLGILLSHIHVGTSLFHKDVLHLLRFLRLIQDGTVIIVATFDDGATKMSDEIRALFVSLGSSSIGQLAFRDNWVFVGAKGIQGKSPFEQLAKHNKNTNKYDGWPEVVEMSGCLPARKD</sequence>
<comment type="similarity">
    <text evidence="2">Belongs to the FAM3 family.</text>
</comment>
<dbReference type="PANTHER" id="PTHR14592">
    <property type="entry name" value="UNCHARACTERIZED FAM3"/>
    <property type="match status" value="1"/>
</dbReference>
<dbReference type="Ensembl" id="ENSEBUT00000022637.1">
    <property type="protein sequence ID" value="ENSEBUP00000022061.1"/>
    <property type="gene ID" value="ENSEBUG00000013606.1"/>
</dbReference>